<gene>
    <name evidence="1" type="ORF">OE88DRAFT_1218470</name>
</gene>
<keyword evidence="2" id="KW-1185">Reference proteome</keyword>
<protein>
    <submittedName>
        <fullName evidence="1">Uncharacterized protein</fullName>
    </submittedName>
</protein>
<organism evidence="1 2">
    <name type="scientific">Heliocybe sulcata</name>
    <dbReference type="NCBI Taxonomy" id="5364"/>
    <lineage>
        <taxon>Eukaryota</taxon>
        <taxon>Fungi</taxon>
        <taxon>Dikarya</taxon>
        <taxon>Basidiomycota</taxon>
        <taxon>Agaricomycotina</taxon>
        <taxon>Agaricomycetes</taxon>
        <taxon>Gloeophyllales</taxon>
        <taxon>Gloeophyllaceae</taxon>
        <taxon>Heliocybe</taxon>
    </lineage>
</organism>
<reference evidence="1 2" key="1">
    <citation type="journal article" date="2019" name="Nat. Ecol. Evol.">
        <title>Megaphylogeny resolves global patterns of mushroom evolution.</title>
        <authorList>
            <person name="Varga T."/>
            <person name="Krizsan K."/>
            <person name="Foldi C."/>
            <person name="Dima B."/>
            <person name="Sanchez-Garcia M."/>
            <person name="Sanchez-Ramirez S."/>
            <person name="Szollosi G.J."/>
            <person name="Szarkandi J.G."/>
            <person name="Papp V."/>
            <person name="Albert L."/>
            <person name="Andreopoulos W."/>
            <person name="Angelini C."/>
            <person name="Antonin V."/>
            <person name="Barry K.W."/>
            <person name="Bougher N.L."/>
            <person name="Buchanan P."/>
            <person name="Buyck B."/>
            <person name="Bense V."/>
            <person name="Catcheside P."/>
            <person name="Chovatia M."/>
            <person name="Cooper J."/>
            <person name="Damon W."/>
            <person name="Desjardin D."/>
            <person name="Finy P."/>
            <person name="Geml J."/>
            <person name="Haridas S."/>
            <person name="Hughes K."/>
            <person name="Justo A."/>
            <person name="Karasinski D."/>
            <person name="Kautmanova I."/>
            <person name="Kiss B."/>
            <person name="Kocsube S."/>
            <person name="Kotiranta H."/>
            <person name="LaButti K.M."/>
            <person name="Lechner B.E."/>
            <person name="Liimatainen K."/>
            <person name="Lipzen A."/>
            <person name="Lukacs Z."/>
            <person name="Mihaltcheva S."/>
            <person name="Morgado L.N."/>
            <person name="Niskanen T."/>
            <person name="Noordeloos M.E."/>
            <person name="Ohm R.A."/>
            <person name="Ortiz-Santana B."/>
            <person name="Ovrebo C."/>
            <person name="Racz N."/>
            <person name="Riley R."/>
            <person name="Savchenko A."/>
            <person name="Shiryaev A."/>
            <person name="Soop K."/>
            <person name="Spirin V."/>
            <person name="Szebenyi C."/>
            <person name="Tomsovsky M."/>
            <person name="Tulloss R.E."/>
            <person name="Uehling J."/>
            <person name="Grigoriev I.V."/>
            <person name="Vagvolgyi C."/>
            <person name="Papp T."/>
            <person name="Martin F.M."/>
            <person name="Miettinen O."/>
            <person name="Hibbett D.S."/>
            <person name="Nagy L.G."/>
        </authorList>
    </citation>
    <scope>NUCLEOTIDE SEQUENCE [LARGE SCALE GENOMIC DNA]</scope>
    <source>
        <strain evidence="1 2">OMC1185</strain>
    </source>
</reference>
<evidence type="ECO:0000313" key="2">
    <source>
        <dbReference type="Proteomes" id="UP000305948"/>
    </source>
</evidence>
<proteinExistence type="predicted"/>
<dbReference type="Proteomes" id="UP000305948">
    <property type="component" value="Unassembled WGS sequence"/>
</dbReference>
<sequence length="219" mass="23856">MHASWAAGVKGITSEPCPHGYRRIIAVGLLTTYITQLPTSAQHSYLTSCFPSQGNPHTYLSAHVSPPLRHTHPRPNLLHRLHKSSTSTATSPPISSNCPNTLRSAPTPTSLAIAARSAPLYPSHRSLTSCSVCASASAAPSGTLRTTVRMISTRVSRRANRRTRACQAFLGGTLRSRSYRGGSSRRGRTRPRKLPTMRSGIAFLAARRRDPETDHDEPW</sequence>
<accession>A0A5C3MMX2</accession>
<dbReference type="EMBL" id="ML213545">
    <property type="protein sequence ID" value="TFK45368.1"/>
    <property type="molecule type" value="Genomic_DNA"/>
</dbReference>
<name>A0A5C3MMX2_9AGAM</name>
<dbReference type="AlphaFoldDB" id="A0A5C3MMX2"/>
<evidence type="ECO:0000313" key="1">
    <source>
        <dbReference type="EMBL" id="TFK45368.1"/>
    </source>
</evidence>